<evidence type="ECO:0000313" key="2">
    <source>
        <dbReference type="EnsemblPlants" id="OBART09G00370.2"/>
    </source>
</evidence>
<name>A0A0D3H3I0_9ORYZ</name>
<reference evidence="2" key="2">
    <citation type="submission" date="2015-03" db="UniProtKB">
        <authorList>
            <consortium name="EnsemblPlants"/>
        </authorList>
    </citation>
    <scope>IDENTIFICATION</scope>
</reference>
<dbReference type="AlphaFoldDB" id="A0A0D3H3I0"/>
<organism evidence="2">
    <name type="scientific">Oryza barthii</name>
    <dbReference type="NCBI Taxonomy" id="65489"/>
    <lineage>
        <taxon>Eukaryota</taxon>
        <taxon>Viridiplantae</taxon>
        <taxon>Streptophyta</taxon>
        <taxon>Embryophyta</taxon>
        <taxon>Tracheophyta</taxon>
        <taxon>Spermatophyta</taxon>
        <taxon>Magnoliopsida</taxon>
        <taxon>Liliopsida</taxon>
        <taxon>Poales</taxon>
        <taxon>Poaceae</taxon>
        <taxon>BOP clade</taxon>
        <taxon>Oryzoideae</taxon>
        <taxon>Oryzeae</taxon>
        <taxon>Oryzinae</taxon>
        <taxon>Oryza</taxon>
    </lineage>
</organism>
<feature type="compositionally biased region" description="Polar residues" evidence="1">
    <location>
        <begin position="59"/>
        <end position="74"/>
    </location>
</feature>
<evidence type="ECO:0000256" key="1">
    <source>
        <dbReference type="SAM" id="MobiDB-lite"/>
    </source>
</evidence>
<reference evidence="2" key="1">
    <citation type="journal article" date="2009" name="Rice">
        <title>De Novo Next Generation Sequencing of Plant Genomes.</title>
        <authorList>
            <person name="Rounsley S."/>
            <person name="Marri P.R."/>
            <person name="Yu Y."/>
            <person name="He R."/>
            <person name="Sisneros N."/>
            <person name="Goicoechea J.L."/>
            <person name="Lee S.J."/>
            <person name="Angelova A."/>
            <person name="Kudrna D."/>
            <person name="Luo M."/>
            <person name="Affourtit J."/>
            <person name="Desany B."/>
            <person name="Knight J."/>
            <person name="Niazi F."/>
            <person name="Egholm M."/>
            <person name="Wing R.A."/>
        </authorList>
    </citation>
    <scope>NUCLEOTIDE SEQUENCE [LARGE SCALE GENOMIC DNA]</scope>
    <source>
        <strain evidence="2">cv. IRGC 105608</strain>
    </source>
</reference>
<evidence type="ECO:0000313" key="3">
    <source>
        <dbReference type="Proteomes" id="UP000026960"/>
    </source>
</evidence>
<dbReference type="Proteomes" id="UP000026960">
    <property type="component" value="Chromosome 9"/>
</dbReference>
<dbReference type="EnsemblPlants" id="OBART09G00370.2">
    <property type="protein sequence ID" value="OBART09G00370.2"/>
    <property type="gene ID" value="OBART09G00370"/>
</dbReference>
<protein>
    <submittedName>
        <fullName evidence="2">Uncharacterized protein</fullName>
    </submittedName>
</protein>
<dbReference type="Gramene" id="OBART09G00370.2">
    <property type="protein sequence ID" value="OBART09G00370.2"/>
    <property type="gene ID" value="OBART09G00370"/>
</dbReference>
<proteinExistence type="predicted"/>
<feature type="region of interest" description="Disordered" evidence="1">
    <location>
        <begin position="55"/>
        <end position="91"/>
    </location>
</feature>
<sequence>MLGEISSRLLRASLLSPFSPLRFSRVSFTVLLRVAFPSELLASPVWSAACARSGGPRASTFQSTLHISTTSPPSTMEDPDEGDSGSFDATPTVQPVLLQSADIQIDEVGEPEDQYILLSSTHPDLQENQTSYDAKESVAHAAIQCLQKKKNIADEDINYNSLICTEKKFHTTKQMLDLFAHSLQLQRNEGHLLQLKYNKLVHKITKICAQSTSYLPIRVNGSDNQHGQTNDITVTYTGRSPPITSNEIFAKKLVALMRFKHDQSSSFPHRQDKQGPVSAG</sequence>
<keyword evidence="3" id="KW-1185">Reference proteome</keyword>
<accession>A0A0D3H3I0</accession>